<protein>
    <submittedName>
        <fullName evidence="1">Uncharacterized protein</fullName>
    </submittedName>
</protein>
<comment type="caution">
    <text evidence="1">The sequence shown here is derived from an EMBL/GenBank/DDBJ whole genome shotgun (WGS) entry which is preliminary data.</text>
</comment>
<keyword evidence="2" id="KW-1185">Reference proteome</keyword>
<dbReference type="AlphaFoldDB" id="A0A8X6N172"/>
<evidence type="ECO:0000313" key="2">
    <source>
        <dbReference type="Proteomes" id="UP000887013"/>
    </source>
</evidence>
<sequence length="92" mass="10582">MNRAPISNFSSHEWGTGRMIVQETQAVYRVFIWQNRGGNGQKDKLRVTRQGNKSARREHLVTSLGDKGHLMTPKRWVFRSGFLIGFEAFFVG</sequence>
<gene>
    <name evidence="1" type="ORF">NPIL_13431</name>
</gene>
<evidence type="ECO:0000313" key="1">
    <source>
        <dbReference type="EMBL" id="GFS88578.1"/>
    </source>
</evidence>
<organism evidence="1 2">
    <name type="scientific">Nephila pilipes</name>
    <name type="common">Giant wood spider</name>
    <name type="synonym">Nephila maculata</name>
    <dbReference type="NCBI Taxonomy" id="299642"/>
    <lineage>
        <taxon>Eukaryota</taxon>
        <taxon>Metazoa</taxon>
        <taxon>Ecdysozoa</taxon>
        <taxon>Arthropoda</taxon>
        <taxon>Chelicerata</taxon>
        <taxon>Arachnida</taxon>
        <taxon>Araneae</taxon>
        <taxon>Araneomorphae</taxon>
        <taxon>Entelegynae</taxon>
        <taxon>Araneoidea</taxon>
        <taxon>Nephilidae</taxon>
        <taxon>Nephila</taxon>
    </lineage>
</organism>
<proteinExistence type="predicted"/>
<accession>A0A8X6N172</accession>
<reference evidence="1" key="1">
    <citation type="submission" date="2020-08" db="EMBL/GenBank/DDBJ databases">
        <title>Multicomponent nature underlies the extraordinary mechanical properties of spider dragline silk.</title>
        <authorList>
            <person name="Kono N."/>
            <person name="Nakamura H."/>
            <person name="Mori M."/>
            <person name="Yoshida Y."/>
            <person name="Ohtoshi R."/>
            <person name="Malay A.D."/>
            <person name="Moran D.A.P."/>
            <person name="Tomita M."/>
            <person name="Numata K."/>
            <person name="Arakawa K."/>
        </authorList>
    </citation>
    <scope>NUCLEOTIDE SEQUENCE</scope>
</reference>
<name>A0A8X6N172_NEPPI</name>
<dbReference type="Proteomes" id="UP000887013">
    <property type="component" value="Unassembled WGS sequence"/>
</dbReference>
<dbReference type="EMBL" id="BMAW01052971">
    <property type="protein sequence ID" value="GFS88578.1"/>
    <property type="molecule type" value="Genomic_DNA"/>
</dbReference>